<keyword evidence="2" id="KW-0808">Transferase</keyword>
<accession>E6PEE2</accession>
<dbReference type="InterPro" id="IPR001296">
    <property type="entry name" value="Glyco_trans_1"/>
</dbReference>
<proteinExistence type="predicted"/>
<dbReference type="PANTHER" id="PTHR46660:SF2">
    <property type="entry name" value="GLYCOSYLTRANSFERASE 1 DOMAIN-CONTAINING PROTEIN 1"/>
    <property type="match status" value="1"/>
</dbReference>
<dbReference type="GO" id="GO:0016757">
    <property type="term" value="F:glycosyltransferase activity"/>
    <property type="evidence" value="ECO:0007669"/>
    <property type="project" value="InterPro"/>
</dbReference>
<dbReference type="Pfam" id="PF00534">
    <property type="entry name" value="Glycos_transf_1"/>
    <property type="match status" value="1"/>
</dbReference>
<name>E6PEE2_9ZZZZ</name>
<organism evidence="2">
    <name type="scientific">mine drainage metagenome</name>
    <dbReference type="NCBI Taxonomy" id="410659"/>
    <lineage>
        <taxon>unclassified sequences</taxon>
        <taxon>metagenomes</taxon>
        <taxon>ecological metagenomes</taxon>
    </lineage>
</organism>
<dbReference type="EMBL" id="CABL01000004">
    <property type="protein sequence ID" value="CBH74827.1"/>
    <property type="molecule type" value="Genomic_DNA"/>
</dbReference>
<gene>
    <name evidence="2" type="ORF">CARN1_0361</name>
</gene>
<dbReference type="InterPro" id="IPR052622">
    <property type="entry name" value="Glycosyltransferase_G1"/>
</dbReference>
<feature type="domain" description="Glycosyl transferase family 1" evidence="1">
    <location>
        <begin position="129"/>
        <end position="274"/>
    </location>
</feature>
<evidence type="ECO:0000313" key="2">
    <source>
        <dbReference type="EMBL" id="CBH74827.1"/>
    </source>
</evidence>
<reference evidence="2" key="1">
    <citation type="submission" date="2009-10" db="EMBL/GenBank/DDBJ databases">
        <title>Diversity of trophic interactions inside an arsenic-rich microbial ecosystem.</title>
        <authorList>
            <person name="Bertin P.N."/>
            <person name="Heinrich-Salmeron A."/>
            <person name="Pelletier E."/>
            <person name="Goulhen-Chollet F."/>
            <person name="Arsene-Ploetze F."/>
            <person name="Gallien S."/>
            <person name="Calteau A."/>
            <person name="Vallenet D."/>
            <person name="Casiot C."/>
            <person name="Chane-Woon-Ming B."/>
            <person name="Giloteaux L."/>
            <person name="Barakat M."/>
            <person name="Bonnefoy V."/>
            <person name="Bruneel O."/>
            <person name="Chandler M."/>
            <person name="Cleiss J."/>
            <person name="Duran R."/>
            <person name="Elbaz-Poulichet F."/>
            <person name="Fonknechten N."/>
            <person name="Lauga B."/>
            <person name="Mornico D."/>
            <person name="Ortet P."/>
            <person name="Schaeffer C."/>
            <person name="Siguier P."/>
            <person name="Alexander Thil Smith A."/>
            <person name="Van Dorsselaer A."/>
            <person name="Weissenbach J."/>
            <person name="Medigue C."/>
            <person name="Le Paslier D."/>
        </authorList>
    </citation>
    <scope>NUCLEOTIDE SEQUENCE</scope>
</reference>
<dbReference type="AlphaFoldDB" id="E6PEE2"/>
<dbReference type="PANTHER" id="PTHR46660">
    <property type="match status" value="1"/>
</dbReference>
<evidence type="ECO:0000259" key="1">
    <source>
        <dbReference type="Pfam" id="PF00534"/>
    </source>
</evidence>
<sequence length="310" mass="34128">MTARRYARIFRALGYRVRILPSDTPTVEADIVVALHAKKSAAAAIRFRKASRDGRLIVVLTGTDIYRDLPRSRVALRALEAADAIVALQPLALDLLAPSLRHKARSIVQSVALPASLSHTRRGEARCEIAVLGHLRIEKDPLRAAYAARALPRRFSVRVTLAGGVIDARYHERTADEIACNPRFRYRGELGTRAALALLARSDALVLSSRMEGGANVLGEAIALRVPVLASRIDGNIGLLGASYPGYYEVGSTASLRRLLQRFIEDRAFRRALRAHIARLAPLVRPIRERTAWAKVLTELRALEARSGCR</sequence>
<dbReference type="SUPFAM" id="SSF53756">
    <property type="entry name" value="UDP-Glycosyltransferase/glycogen phosphorylase"/>
    <property type="match status" value="1"/>
</dbReference>
<comment type="caution">
    <text evidence="2">The sequence shown here is derived from an EMBL/GenBank/DDBJ whole genome shotgun (WGS) entry which is preliminary data.</text>
</comment>
<protein>
    <submittedName>
        <fullName evidence="2">Glycosyl transferase group 1</fullName>
    </submittedName>
</protein>
<dbReference type="Gene3D" id="3.40.50.2000">
    <property type="entry name" value="Glycogen Phosphorylase B"/>
    <property type="match status" value="1"/>
</dbReference>